<feature type="domain" description="D-isomer specific 2-hydroxyacid dehydrogenase NAD-binding" evidence="6">
    <location>
        <begin position="112"/>
        <end position="289"/>
    </location>
</feature>
<dbReference type="AlphaFoldDB" id="A0A1H2X9P2"/>
<evidence type="ECO:0000313" key="8">
    <source>
        <dbReference type="Proteomes" id="UP000243778"/>
    </source>
</evidence>
<dbReference type="GO" id="GO:0051287">
    <property type="term" value="F:NAD binding"/>
    <property type="evidence" value="ECO:0007669"/>
    <property type="project" value="InterPro"/>
</dbReference>
<reference evidence="8" key="1">
    <citation type="submission" date="2016-10" db="EMBL/GenBank/DDBJ databases">
        <authorList>
            <person name="Varghese N."/>
            <person name="Submissions S."/>
        </authorList>
    </citation>
    <scope>NUCLEOTIDE SEQUENCE [LARGE SCALE GENOMIC DNA]</scope>
    <source>
        <strain evidence="8">NRRL B-59562</strain>
    </source>
</reference>
<feature type="domain" description="D-isomer specific 2-hydroxyacid dehydrogenase catalytic" evidence="5">
    <location>
        <begin position="20"/>
        <end position="316"/>
    </location>
</feature>
<dbReference type="InterPro" id="IPR006140">
    <property type="entry name" value="D-isomer_DH_NAD-bd"/>
</dbReference>
<gene>
    <name evidence="7" type="ORF">SAMN05216287_1829</name>
</gene>
<keyword evidence="2 4" id="KW-0560">Oxidoreductase</keyword>
<dbReference type="PANTHER" id="PTHR43761">
    <property type="entry name" value="D-ISOMER SPECIFIC 2-HYDROXYACID DEHYDROGENASE FAMILY PROTEIN (AFU_ORTHOLOGUE AFUA_1G13630)"/>
    <property type="match status" value="1"/>
</dbReference>
<proteinExistence type="inferred from homology"/>
<comment type="similarity">
    <text evidence="1 4">Belongs to the D-isomer specific 2-hydroxyacid dehydrogenase family.</text>
</comment>
<dbReference type="NCBIfam" id="NF005069">
    <property type="entry name" value="PRK06487.1"/>
    <property type="match status" value="1"/>
</dbReference>
<dbReference type="Pfam" id="PF02826">
    <property type="entry name" value="2-Hacid_dh_C"/>
    <property type="match status" value="1"/>
</dbReference>
<evidence type="ECO:0000256" key="3">
    <source>
        <dbReference type="ARBA" id="ARBA00023027"/>
    </source>
</evidence>
<evidence type="ECO:0000256" key="4">
    <source>
        <dbReference type="RuleBase" id="RU003719"/>
    </source>
</evidence>
<dbReference type="PROSITE" id="PS00671">
    <property type="entry name" value="D_2_HYDROXYACID_DH_3"/>
    <property type="match status" value="1"/>
</dbReference>
<evidence type="ECO:0000256" key="2">
    <source>
        <dbReference type="ARBA" id="ARBA00023002"/>
    </source>
</evidence>
<evidence type="ECO:0000256" key="1">
    <source>
        <dbReference type="ARBA" id="ARBA00005854"/>
    </source>
</evidence>
<dbReference type="InterPro" id="IPR006139">
    <property type="entry name" value="D-isomer_2_OHA_DH_cat_dom"/>
</dbReference>
<dbReference type="RefSeq" id="WP_090226839.1">
    <property type="nucleotide sequence ID" value="NZ_CAURGU010000001.1"/>
</dbReference>
<sequence length="320" mass="33839">MQNSSAVFLDYTSLDLGDLDLSPLRQVFAELTLHEKTTPAQVIERLQGHSVAISNKVPLDAAAFAACPDLKLVLVSATGTNNIDLAAARAHGVTVCNCQGYGTPSVAQHTLLLLLALATRLQDYQAAVRAGRWQQSEQFCLLDFPIVELAGKTLGLLGHGELGSAVARLAEAFGMRVLIGQLPGRPVRDGRLPLDELLPQIDALTLHCPLTEQTRDLIGAEQIALMKPGAFLVNTGRGGLVNEPALAAALRSGHLGGAATDVLTVEPPKNGNPLLDADIPRLIVTPHSAWGSREARQRIVGQLAESAEAFFKGAAVRVVG</sequence>
<dbReference type="InterPro" id="IPR036291">
    <property type="entry name" value="NAD(P)-bd_dom_sf"/>
</dbReference>
<dbReference type="Pfam" id="PF00389">
    <property type="entry name" value="2-Hacid_dh"/>
    <property type="match status" value="1"/>
</dbReference>
<dbReference type="Gene3D" id="3.40.50.720">
    <property type="entry name" value="NAD(P)-binding Rossmann-like Domain"/>
    <property type="match status" value="2"/>
</dbReference>
<dbReference type="InterPro" id="IPR029753">
    <property type="entry name" value="D-isomer_DH_CS"/>
</dbReference>
<dbReference type="STRING" id="1007099.SAMN05216287_1829"/>
<dbReference type="SUPFAM" id="SSF51735">
    <property type="entry name" value="NAD(P)-binding Rossmann-fold domains"/>
    <property type="match status" value="1"/>
</dbReference>
<dbReference type="Proteomes" id="UP000243778">
    <property type="component" value="Unassembled WGS sequence"/>
</dbReference>
<keyword evidence="3" id="KW-0520">NAD</keyword>
<name>A0A1H2X9P2_9PSED</name>
<dbReference type="GO" id="GO:0016616">
    <property type="term" value="F:oxidoreductase activity, acting on the CH-OH group of donors, NAD or NADP as acceptor"/>
    <property type="evidence" value="ECO:0007669"/>
    <property type="project" value="InterPro"/>
</dbReference>
<dbReference type="OrthoDB" id="9805416at2"/>
<accession>A0A1H2X9P2</accession>
<evidence type="ECO:0000259" key="5">
    <source>
        <dbReference type="Pfam" id="PF00389"/>
    </source>
</evidence>
<protein>
    <submittedName>
        <fullName evidence="7">Glycerate dehydrogenase</fullName>
    </submittedName>
</protein>
<evidence type="ECO:0000313" key="7">
    <source>
        <dbReference type="EMBL" id="SDW89623.1"/>
    </source>
</evidence>
<organism evidence="7 8">
    <name type="scientific">Pseudomonas kuykendallii</name>
    <dbReference type="NCBI Taxonomy" id="1007099"/>
    <lineage>
        <taxon>Bacteria</taxon>
        <taxon>Pseudomonadati</taxon>
        <taxon>Pseudomonadota</taxon>
        <taxon>Gammaproteobacteria</taxon>
        <taxon>Pseudomonadales</taxon>
        <taxon>Pseudomonadaceae</taxon>
        <taxon>Pseudomonas</taxon>
    </lineage>
</organism>
<dbReference type="EMBL" id="FNNU01000002">
    <property type="protein sequence ID" value="SDW89623.1"/>
    <property type="molecule type" value="Genomic_DNA"/>
</dbReference>
<dbReference type="SUPFAM" id="SSF52283">
    <property type="entry name" value="Formate/glycerate dehydrogenase catalytic domain-like"/>
    <property type="match status" value="1"/>
</dbReference>
<keyword evidence="8" id="KW-1185">Reference proteome</keyword>
<dbReference type="CDD" id="cd12162">
    <property type="entry name" value="2-Hacid_dh_4"/>
    <property type="match status" value="1"/>
</dbReference>
<dbReference type="InterPro" id="IPR050418">
    <property type="entry name" value="D-iso_2-hydroxyacid_DH_PdxB"/>
</dbReference>
<evidence type="ECO:0000259" key="6">
    <source>
        <dbReference type="Pfam" id="PF02826"/>
    </source>
</evidence>
<dbReference type="PANTHER" id="PTHR43761:SF1">
    <property type="entry name" value="D-ISOMER SPECIFIC 2-HYDROXYACID DEHYDROGENASE CATALYTIC DOMAIN-CONTAINING PROTEIN-RELATED"/>
    <property type="match status" value="1"/>
</dbReference>